<dbReference type="Gene3D" id="3.20.20.300">
    <property type="entry name" value="Glycoside hydrolase, family 3, N-terminal domain"/>
    <property type="match status" value="1"/>
</dbReference>
<dbReference type="FunFam" id="3.20.20.300:FF:000006">
    <property type="entry name" value="Beta-glucosidase H"/>
    <property type="match status" value="1"/>
</dbReference>
<dbReference type="PROSITE" id="PS51820">
    <property type="entry name" value="PA14"/>
    <property type="match status" value="1"/>
</dbReference>
<dbReference type="EMBL" id="ML978126">
    <property type="protein sequence ID" value="KAF2098736.1"/>
    <property type="molecule type" value="Genomic_DNA"/>
</dbReference>
<dbReference type="InterPro" id="IPR013783">
    <property type="entry name" value="Ig-like_fold"/>
</dbReference>
<dbReference type="InterPro" id="IPR019800">
    <property type="entry name" value="Glyco_hydro_3_AS"/>
</dbReference>
<dbReference type="InterPro" id="IPR036962">
    <property type="entry name" value="Glyco_hydro_3_N_sf"/>
</dbReference>
<dbReference type="Pfam" id="PF00933">
    <property type="entry name" value="Glyco_hydro_3"/>
    <property type="match status" value="1"/>
</dbReference>
<keyword evidence="13" id="KW-1185">Reference proteome</keyword>
<evidence type="ECO:0000256" key="9">
    <source>
        <dbReference type="ARBA" id="ARBA00023326"/>
    </source>
</evidence>
<dbReference type="FunFam" id="2.60.40.10:FF:000495">
    <property type="entry name" value="Periplasmic beta-glucosidase"/>
    <property type="match status" value="1"/>
</dbReference>
<dbReference type="Gene3D" id="2.60.120.260">
    <property type="entry name" value="Galactose-binding domain-like"/>
    <property type="match status" value="1"/>
</dbReference>
<keyword evidence="6" id="KW-0325">Glycoprotein</keyword>
<dbReference type="PRINTS" id="PR00133">
    <property type="entry name" value="GLHYDRLASE3"/>
</dbReference>
<keyword evidence="4 10" id="KW-0378">Hydrolase</keyword>
<evidence type="ECO:0000256" key="7">
    <source>
        <dbReference type="ARBA" id="ARBA00023277"/>
    </source>
</evidence>
<keyword evidence="7 10" id="KW-0119">Carbohydrate metabolism</keyword>
<dbReference type="InterPro" id="IPR037524">
    <property type="entry name" value="PA14/GLEYA"/>
</dbReference>
<comment type="caution">
    <text evidence="12">The sequence shown here is derived from an EMBL/GenBank/DDBJ whole genome shotgun (WGS) entry which is preliminary data.</text>
</comment>
<accession>A0A9P4IBA9</accession>
<evidence type="ECO:0000256" key="8">
    <source>
        <dbReference type="ARBA" id="ARBA00023295"/>
    </source>
</evidence>
<dbReference type="GO" id="GO:0030245">
    <property type="term" value="P:cellulose catabolic process"/>
    <property type="evidence" value="ECO:0007669"/>
    <property type="project" value="UniProtKB-KW"/>
</dbReference>
<dbReference type="Gene3D" id="2.60.40.10">
    <property type="entry name" value="Immunoglobulins"/>
    <property type="match status" value="1"/>
</dbReference>
<evidence type="ECO:0000256" key="3">
    <source>
        <dbReference type="ARBA" id="ARBA00005336"/>
    </source>
</evidence>
<evidence type="ECO:0000256" key="5">
    <source>
        <dbReference type="ARBA" id="ARBA00023001"/>
    </source>
</evidence>
<dbReference type="SMART" id="SM00758">
    <property type="entry name" value="PA14"/>
    <property type="match status" value="1"/>
</dbReference>
<reference evidence="12" key="1">
    <citation type="journal article" date="2020" name="Stud. Mycol.">
        <title>101 Dothideomycetes genomes: a test case for predicting lifestyles and emergence of pathogens.</title>
        <authorList>
            <person name="Haridas S."/>
            <person name="Albert R."/>
            <person name="Binder M."/>
            <person name="Bloem J."/>
            <person name="Labutti K."/>
            <person name="Salamov A."/>
            <person name="Andreopoulos B."/>
            <person name="Baker S."/>
            <person name="Barry K."/>
            <person name="Bills G."/>
            <person name="Bluhm B."/>
            <person name="Cannon C."/>
            <person name="Castanera R."/>
            <person name="Culley D."/>
            <person name="Daum C."/>
            <person name="Ezra D."/>
            <person name="Gonzalez J."/>
            <person name="Henrissat B."/>
            <person name="Kuo A."/>
            <person name="Liang C."/>
            <person name="Lipzen A."/>
            <person name="Lutzoni F."/>
            <person name="Magnuson J."/>
            <person name="Mondo S."/>
            <person name="Nolan M."/>
            <person name="Ohm R."/>
            <person name="Pangilinan J."/>
            <person name="Park H.-J."/>
            <person name="Ramirez L."/>
            <person name="Alfaro M."/>
            <person name="Sun H."/>
            <person name="Tritt A."/>
            <person name="Yoshinaga Y."/>
            <person name="Zwiers L.-H."/>
            <person name="Turgeon B."/>
            <person name="Goodwin S."/>
            <person name="Spatafora J."/>
            <person name="Crous P."/>
            <person name="Grigoriev I."/>
        </authorList>
    </citation>
    <scope>NUCLEOTIDE SEQUENCE</scope>
    <source>
        <strain evidence="12">CBS 133067</strain>
    </source>
</reference>
<dbReference type="PROSITE" id="PS00775">
    <property type="entry name" value="GLYCOSYL_HYDROL_F3"/>
    <property type="match status" value="1"/>
</dbReference>
<dbReference type="InterPro" id="IPR002772">
    <property type="entry name" value="Glyco_hydro_3_C"/>
</dbReference>
<keyword evidence="8 10" id="KW-0326">Glycosidase</keyword>
<dbReference type="EC" id="3.2.1.21" evidence="10"/>
<dbReference type="Pfam" id="PF01915">
    <property type="entry name" value="Glyco_hydro_3_C"/>
    <property type="match status" value="1"/>
</dbReference>
<protein>
    <recommendedName>
        <fullName evidence="10">beta-glucosidase</fullName>
        <ecNumber evidence="10">3.2.1.21</ecNumber>
    </recommendedName>
</protein>
<feature type="domain" description="PA14" evidence="11">
    <location>
        <begin position="395"/>
        <end position="554"/>
    </location>
</feature>
<proteinExistence type="inferred from homology"/>
<sequence>MADIDVDAVLEQLEDAEKIALLAGRDFWHTNPVHRLGVPSLRLSDGPNGVRGTHFFNGEPAACFPCGTALGATWDTELLHRCGDLMAREAKAKGAHVILGPTINMQRSPLGGRGFESISEDPVLAGKGAGALLRGMEENGIAATLKHFVTNDMEHERNLVDAIVSERALREIYLMAFQVAIRECSPSCIMTAYNRLNGTHVSETKRILTDILREEWGWHGLIMSDWYGVYSTAEAINAGLDLEMPGPTVWRGPTLSASLRVQKVRRKTLDERVRNVLRLVKRCSLSGVPEDAPESTVNTPETADLLRKVSADSIVLLKNENNILPLKKNKTLAVIGPNAKTTTYCGGGSASLRAYHAVSPYEGISDAYGKDVKYTVGAYAHKELPILAPQLMTGDGRKGMIFKAYNEPPSDKKRKPFDELYKTDGVWFMVDYFHPEMNVALWYATAEGILTPDTDCEYDFGLSVCGTAKLYVDGELVVDNDTVQRKGSSFFGMGTAEEIGRVKLHGGKAHKIRIDWASRATMKVQSSGVNFPGGGLRIGAVKVMDASEEIQRAIKLAKGVDQVVLCIGLNSDWESEGHDRADMLLPGEQDRLVHAICAANPNTVVVQQSGTPVFMPWAKNAPAILQAWYGGNETGNAIADILFGAVNPSGKLSLSFPIRNEDNPAFLHQSSEAGRTWYGEDIYVGYRYYQKLKKAVLFPFGHGLSYTTFSMDHLKVQMVKENGTGVQPNTIVVRVAVKNTGNIAGAEVVQVYVSPAPTSDCVSRPPRELKGFSKAFLQPAEEQYVEILLERKYATSYWNEREDSWVEEKGKYGVWVGSSSDFDDGRGLIGEFEISKKSTWRGI</sequence>
<dbReference type="GO" id="GO:0008422">
    <property type="term" value="F:beta-glucosidase activity"/>
    <property type="evidence" value="ECO:0007669"/>
    <property type="project" value="UniProtKB-EC"/>
</dbReference>
<evidence type="ECO:0000259" key="11">
    <source>
        <dbReference type="PROSITE" id="PS51820"/>
    </source>
</evidence>
<dbReference type="InterPro" id="IPR026891">
    <property type="entry name" value="Fn3-like"/>
</dbReference>
<dbReference type="Gene3D" id="3.40.50.1700">
    <property type="entry name" value="Glycoside hydrolase family 3 C-terminal domain"/>
    <property type="match status" value="1"/>
</dbReference>
<dbReference type="InterPro" id="IPR050288">
    <property type="entry name" value="Cellulose_deg_GH3"/>
</dbReference>
<evidence type="ECO:0000313" key="12">
    <source>
        <dbReference type="EMBL" id="KAF2098736.1"/>
    </source>
</evidence>
<dbReference type="AlphaFoldDB" id="A0A9P4IBA9"/>
<organism evidence="12 13">
    <name type="scientific">Rhizodiscina lignyota</name>
    <dbReference type="NCBI Taxonomy" id="1504668"/>
    <lineage>
        <taxon>Eukaryota</taxon>
        <taxon>Fungi</taxon>
        <taxon>Dikarya</taxon>
        <taxon>Ascomycota</taxon>
        <taxon>Pezizomycotina</taxon>
        <taxon>Dothideomycetes</taxon>
        <taxon>Pleosporomycetidae</taxon>
        <taxon>Aulographales</taxon>
        <taxon>Rhizodiscinaceae</taxon>
        <taxon>Rhizodiscina</taxon>
    </lineage>
</organism>
<evidence type="ECO:0000256" key="6">
    <source>
        <dbReference type="ARBA" id="ARBA00023180"/>
    </source>
</evidence>
<evidence type="ECO:0000256" key="1">
    <source>
        <dbReference type="ARBA" id="ARBA00000448"/>
    </source>
</evidence>
<dbReference type="InterPro" id="IPR001764">
    <property type="entry name" value="Glyco_hydro_3_N"/>
</dbReference>
<comment type="pathway">
    <text evidence="2 10">Glycan metabolism; cellulose degradation.</text>
</comment>
<evidence type="ECO:0000256" key="2">
    <source>
        <dbReference type="ARBA" id="ARBA00004987"/>
    </source>
</evidence>
<comment type="catalytic activity">
    <reaction evidence="1 10">
        <text>Hydrolysis of terminal, non-reducing beta-D-glucosyl residues with release of beta-D-glucose.</text>
        <dbReference type="EC" id="3.2.1.21"/>
    </reaction>
</comment>
<dbReference type="SMART" id="SM01217">
    <property type="entry name" value="Fn3_like"/>
    <property type="match status" value="1"/>
</dbReference>
<dbReference type="OrthoDB" id="47059at2759"/>
<dbReference type="InterPro" id="IPR017853">
    <property type="entry name" value="GH"/>
</dbReference>
<keyword evidence="5" id="KW-0136">Cellulose degradation</keyword>
<dbReference type="SUPFAM" id="SSF51445">
    <property type="entry name" value="(Trans)glycosidases"/>
    <property type="match status" value="1"/>
</dbReference>
<dbReference type="InterPro" id="IPR011658">
    <property type="entry name" value="PA14_dom"/>
</dbReference>
<dbReference type="Pfam" id="PF14310">
    <property type="entry name" value="Fn3-like"/>
    <property type="match status" value="1"/>
</dbReference>
<dbReference type="Pfam" id="PF07691">
    <property type="entry name" value="PA14"/>
    <property type="match status" value="1"/>
</dbReference>
<dbReference type="PANTHER" id="PTHR42715:SF27">
    <property type="entry name" value="BETA-GLUCOSIDASE-RELATED"/>
    <property type="match status" value="1"/>
</dbReference>
<evidence type="ECO:0000313" key="13">
    <source>
        <dbReference type="Proteomes" id="UP000799772"/>
    </source>
</evidence>
<dbReference type="SUPFAM" id="SSF52279">
    <property type="entry name" value="Beta-D-glucan exohydrolase, C-terminal domain"/>
    <property type="match status" value="1"/>
</dbReference>
<gene>
    <name evidence="12" type="ORF">NA57DRAFT_66064</name>
</gene>
<dbReference type="InterPro" id="IPR036881">
    <property type="entry name" value="Glyco_hydro_3_C_sf"/>
</dbReference>
<keyword evidence="9 10" id="KW-0624">Polysaccharide degradation</keyword>
<name>A0A9P4IBA9_9PEZI</name>
<dbReference type="Proteomes" id="UP000799772">
    <property type="component" value="Unassembled WGS sequence"/>
</dbReference>
<evidence type="ECO:0000256" key="4">
    <source>
        <dbReference type="ARBA" id="ARBA00022801"/>
    </source>
</evidence>
<comment type="similarity">
    <text evidence="3 10">Belongs to the glycosyl hydrolase 3 family.</text>
</comment>
<dbReference type="PANTHER" id="PTHR42715">
    <property type="entry name" value="BETA-GLUCOSIDASE"/>
    <property type="match status" value="1"/>
</dbReference>
<evidence type="ECO:0000256" key="10">
    <source>
        <dbReference type="RuleBase" id="RU361161"/>
    </source>
</evidence>